<dbReference type="InterPro" id="IPR038097">
    <property type="entry name" value="Ribosomal_eL36_sf"/>
</dbReference>
<accession>A0AA40LLN5</accession>
<evidence type="ECO:0000313" key="3">
    <source>
        <dbReference type="Proteomes" id="UP001177744"/>
    </source>
</evidence>
<name>A0AA40LLN5_CNENI</name>
<dbReference type="Gene3D" id="1.10.10.1760">
    <property type="entry name" value="60S ribosomal protein L36"/>
    <property type="match status" value="1"/>
</dbReference>
<keyword evidence="3" id="KW-1185">Reference proteome</keyword>
<evidence type="ECO:0000256" key="1">
    <source>
        <dbReference type="SAM" id="MobiDB-lite"/>
    </source>
</evidence>
<comment type="caution">
    <text evidence="2">The sequence shown here is derived from an EMBL/GenBank/DDBJ whole genome shotgun (WGS) entry which is preliminary data.</text>
</comment>
<protein>
    <submittedName>
        <fullName evidence="2">Uncharacterized protein</fullName>
    </submittedName>
</protein>
<dbReference type="Proteomes" id="UP001177744">
    <property type="component" value="Unassembled WGS sequence"/>
</dbReference>
<proteinExistence type="predicted"/>
<feature type="region of interest" description="Disordered" evidence="1">
    <location>
        <begin position="56"/>
        <end position="103"/>
    </location>
</feature>
<gene>
    <name evidence="2" type="ORF">QTO34_002742</name>
</gene>
<reference evidence="2" key="1">
    <citation type="submission" date="2023-06" db="EMBL/GenBank/DDBJ databases">
        <title>Reference genome for the Northern bat (Eptesicus nilssonii), a most northern bat species.</title>
        <authorList>
            <person name="Laine V.N."/>
            <person name="Pulliainen A.T."/>
            <person name="Lilley T.M."/>
        </authorList>
    </citation>
    <scope>NUCLEOTIDE SEQUENCE</scope>
    <source>
        <strain evidence="2">BLF_Eptnil</strain>
        <tissue evidence="2">Kidney</tissue>
    </source>
</reference>
<organism evidence="2 3">
    <name type="scientific">Cnephaeus nilssonii</name>
    <name type="common">Northern bat</name>
    <name type="synonym">Eptesicus nilssonii</name>
    <dbReference type="NCBI Taxonomy" id="3371016"/>
    <lineage>
        <taxon>Eukaryota</taxon>
        <taxon>Metazoa</taxon>
        <taxon>Chordata</taxon>
        <taxon>Craniata</taxon>
        <taxon>Vertebrata</taxon>
        <taxon>Euteleostomi</taxon>
        <taxon>Mammalia</taxon>
        <taxon>Eutheria</taxon>
        <taxon>Laurasiatheria</taxon>
        <taxon>Chiroptera</taxon>
        <taxon>Yangochiroptera</taxon>
        <taxon>Vespertilionidae</taxon>
        <taxon>Cnephaeus</taxon>
    </lineage>
</organism>
<evidence type="ECO:0000313" key="2">
    <source>
        <dbReference type="EMBL" id="KAK1336707.1"/>
    </source>
</evidence>
<dbReference type="EMBL" id="JAULJE010000012">
    <property type="protein sequence ID" value="KAK1336707.1"/>
    <property type="molecule type" value="Genomic_DNA"/>
</dbReference>
<feature type="compositionally biased region" description="Polar residues" evidence="1">
    <location>
        <begin position="93"/>
        <end position="103"/>
    </location>
</feature>
<dbReference type="AlphaFoldDB" id="A0AA40LLN5"/>
<sequence>MSTPRCGCCQRHLTKHSKFVGDVIQEACGFAPFAGELGACPLVHQAFQKPPARQRLPKGLVPEQTGTQLPPFDGPRRDVSSLPQRPLLFRSTAMAQPLSSHSR</sequence>